<dbReference type="EMBL" id="KT321476">
    <property type="protein sequence ID" value="AKY02434.1"/>
    <property type="molecule type" value="Genomic_DNA"/>
</dbReference>
<evidence type="ECO:0000313" key="1">
    <source>
        <dbReference type="EMBL" id="AKY02434.1"/>
    </source>
</evidence>
<gene>
    <name evidence="1" type="ORF">SEA_ZEENON_145</name>
</gene>
<organism evidence="1 2">
    <name type="scientific">Mycobacterium phage Zeenon</name>
    <dbReference type="NCBI Taxonomy" id="1698253"/>
    <lineage>
        <taxon>Viruses</taxon>
        <taxon>Duplodnaviria</taxon>
        <taxon>Heunggongvirae</taxon>
        <taxon>Uroviricota</taxon>
        <taxon>Caudoviricetes</taxon>
        <taxon>Ceeclamvirinae</taxon>
        <taxon>Bixzunavirus</taxon>
        <taxon>Bixzunavirus Bxz1</taxon>
    </lineage>
</organism>
<dbReference type="Proteomes" id="UP000224221">
    <property type="component" value="Segment"/>
</dbReference>
<evidence type="ECO:0008006" key="3">
    <source>
        <dbReference type="Google" id="ProtNLM"/>
    </source>
</evidence>
<accession>A0A0K1Y6B9</accession>
<reference evidence="2" key="1">
    <citation type="submission" date="2015-07" db="EMBL/GenBank/DDBJ databases">
        <authorList>
            <person name="Noorani M."/>
        </authorList>
    </citation>
    <scope>NUCLEOTIDE SEQUENCE [LARGE SCALE GENOMIC DNA]</scope>
</reference>
<dbReference type="Pfam" id="PF23970">
    <property type="entry name" value="DUF7297"/>
    <property type="match status" value="1"/>
</dbReference>
<name>A0A0K1Y6B9_9CAUD</name>
<sequence>MASLDPFPLMPSKSTELRLDHFDPDVYRVDSSTILYKFVDALCGDAGAGSLKKEIFIQRLSGALTGIYGSDLDYIFGNVHFLSRSPSEAYPYNPMTDMLTSDQWDEVKVKDSWYRTRIREFFAACSAGGTLDGIRMAVHAACSVDCEVMENWRYIDDFGLGSNVGRAPVSARNEVTIRPHKTELDPKERRLLRDMLDKIAPQDTIVTISEDGLNVSAPVPVRAVAADSTYYQVEKVVSGTPVLDALPDPEFLAIDLDPTEKWLFSKSPELAPYAQFNITSEYGYYYLASGGARSPIDSVAYERLVEGSDPPRFVPEHPFEWFEQTGQFTSWTEYDKADSPDNYPGGKFGIHPDAAPALNPDHSPYQFPYASQQAYITKRKAEVIALGGIADNERYRLPVERVAVSKRTYTADLAIAYSAPSRDSTVTSSWTARKPRQTVGEIRDPASFIRA</sequence>
<dbReference type="InterPro" id="IPR055721">
    <property type="entry name" value="DUF7297"/>
</dbReference>
<protein>
    <recommendedName>
        <fullName evidence="3">Minor tail protein</fullName>
    </recommendedName>
</protein>
<proteinExistence type="predicted"/>
<evidence type="ECO:0000313" key="2">
    <source>
        <dbReference type="Proteomes" id="UP000224221"/>
    </source>
</evidence>